<organism evidence="1">
    <name type="scientific">Dunaliella tertiolecta</name>
    <name type="common">Green alga</name>
    <dbReference type="NCBI Taxonomy" id="3047"/>
    <lineage>
        <taxon>Eukaryota</taxon>
        <taxon>Viridiplantae</taxon>
        <taxon>Chlorophyta</taxon>
        <taxon>core chlorophytes</taxon>
        <taxon>Chlorophyceae</taxon>
        <taxon>CS clade</taxon>
        <taxon>Chlamydomonadales</taxon>
        <taxon>Dunaliellaceae</taxon>
        <taxon>Dunaliella</taxon>
    </lineage>
</organism>
<dbReference type="EMBL" id="HBIP01016340">
    <property type="protein sequence ID" value="CAE0494473.1"/>
    <property type="molecule type" value="Transcribed_RNA"/>
</dbReference>
<sequence>MLKVILYVPTLHYCEQTQGPDQHTCIPPSGSSMLFLAADGQAKCQPTASLPHGCVVGLEPFHCLLNRVIQGCELEVGQVPVMRGAELMHENENEEMSGSGAEK</sequence>
<gene>
    <name evidence="1" type="ORF">DTER00134_LOCUS9546</name>
</gene>
<dbReference type="AlphaFoldDB" id="A0A7S3QWA2"/>
<reference evidence="1" key="1">
    <citation type="submission" date="2021-01" db="EMBL/GenBank/DDBJ databases">
        <authorList>
            <person name="Corre E."/>
            <person name="Pelletier E."/>
            <person name="Niang G."/>
            <person name="Scheremetjew M."/>
            <person name="Finn R."/>
            <person name="Kale V."/>
            <person name="Holt S."/>
            <person name="Cochrane G."/>
            <person name="Meng A."/>
            <person name="Brown T."/>
            <person name="Cohen L."/>
        </authorList>
    </citation>
    <scope>NUCLEOTIDE SEQUENCE</scope>
    <source>
        <strain evidence="1">CCMP1320</strain>
    </source>
</reference>
<protein>
    <submittedName>
        <fullName evidence="1">Uncharacterized protein</fullName>
    </submittedName>
</protein>
<accession>A0A7S3QWA2</accession>
<name>A0A7S3QWA2_DUNTE</name>
<evidence type="ECO:0000313" key="1">
    <source>
        <dbReference type="EMBL" id="CAE0494473.1"/>
    </source>
</evidence>
<proteinExistence type="predicted"/>